<dbReference type="PANTHER" id="PTHR33798">
    <property type="entry name" value="FLAVOPROTEIN OXYGENASE"/>
    <property type="match status" value="1"/>
</dbReference>
<dbReference type="SUPFAM" id="SSF50475">
    <property type="entry name" value="FMN-binding split barrel"/>
    <property type="match status" value="1"/>
</dbReference>
<comment type="cofactor">
    <cofactor evidence="1">
        <name>FMN</name>
        <dbReference type="ChEBI" id="CHEBI:58210"/>
    </cofactor>
</comment>
<evidence type="ECO:0000256" key="2">
    <source>
        <dbReference type="ARBA" id="ARBA00022630"/>
    </source>
</evidence>
<dbReference type="AlphaFoldDB" id="A0A917J9Z5"/>
<dbReference type="Pfam" id="PF01613">
    <property type="entry name" value="Flavin_Reduct"/>
    <property type="match status" value="1"/>
</dbReference>
<protein>
    <submittedName>
        <fullName evidence="6">Flavin oxidoreductase</fullName>
    </submittedName>
</protein>
<dbReference type="InterPro" id="IPR012349">
    <property type="entry name" value="Split_barrel_FMN-bd"/>
</dbReference>
<proteinExistence type="inferred from homology"/>
<accession>A0A917J9Z5</accession>
<organism evidence="6 7">
    <name type="scientific">Mucilaginibacter galii</name>
    <dbReference type="NCBI Taxonomy" id="2005073"/>
    <lineage>
        <taxon>Bacteria</taxon>
        <taxon>Pseudomonadati</taxon>
        <taxon>Bacteroidota</taxon>
        <taxon>Sphingobacteriia</taxon>
        <taxon>Sphingobacteriales</taxon>
        <taxon>Sphingobacteriaceae</taxon>
        <taxon>Mucilaginibacter</taxon>
    </lineage>
</organism>
<feature type="domain" description="Flavin reductase like" evidence="5">
    <location>
        <begin position="33"/>
        <end position="165"/>
    </location>
</feature>
<evidence type="ECO:0000313" key="6">
    <source>
        <dbReference type="EMBL" id="GGI51553.1"/>
    </source>
</evidence>
<dbReference type="PANTHER" id="PTHR33798:SF5">
    <property type="entry name" value="FLAVIN REDUCTASE LIKE DOMAIN-CONTAINING PROTEIN"/>
    <property type="match status" value="1"/>
</dbReference>
<dbReference type="InterPro" id="IPR002563">
    <property type="entry name" value="Flavin_Rdtase-like_dom"/>
</dbReference>
<dbReference type="Gene3D" id="2.30.110.10">
    <property type="entry name" value="Electron Transport, Fmn-binding Protein, Chain A"/>
    <property type="match status" value="1"/>
</dbReference>
<evidence type="ECO:0000256" key="1">
    <source>
        <dbReference type="ARBA" id="ARBA00001917"/>
    </source>
</evidence>
<dbReference type="GO" id="GO:0010181">
    <property type="term" value="F:FMN binding"/>
    <property type="evidence" value="ECO:0007669"/>
    <property type="project" value="InterPro"/>
</dbReference>
<reference evidence="6" key="1">
    <citation type="journal article" date="2014" name="Int. J. Syst. Evol. Microbiol.">
        <title>Complete genome sequence of Corynebacterium casei LMG S-19264T (=DSM 44701T), isolated from a smear-ripened cheese.</title>
        <authorList>
            <consortium name="US DOE Joint Genome Institute (JGI-PGF)"/>
            <person name="Walter F."/>
            <person name="Albersmeier A."/>
            <person name="Kalinowski J."/>
            <person name="Ruckert C."/>
        </authorList>
    </citation>
    <scope>NUCLEOTIDE SEQUENCE</scope>
    <source>
        <strain evidence="6">CCM 8711</strain>
    </source>
</reference>
<evidence type="ECO:0000256" key="4">
    <source>
        <dbReference type="ARBA" id="ARBA00038054"/>
    </source>
</evidence>
<reference evidence="6" key="2">
    <citation type="submission" date="2020-09" db="EMBL/GenBank/DDBJ databases">
        <authorList>
            <person name="Sun Q."/>
            <person name="Sedlacek I."/>
        </authorList>
    </citation>
    <scope>NUCLEOTIDE SEQUENCE</scope>
    <source>
        <strain evidence="6">CCM 8711</strain>
    </source>
</reference>
<gene>
    <name evidence="6" type="ORF">GCM10011425_27650</name>
</gene>
<dbReference type="RefSeq" id="WP_188417656.1">
    <property type="nucleotide sequence ID" value="NZ_BMDO01000007.1"/>
</dbReference>
<evidence type="ECO:0000259" key="5">
    <source>
        <dbReference type="Pfam" id="PF01613"/>
    </source>
</evidence>
<evidence type="ECO:0000256" key="3">
    <source>
        <dbReference type="ARBA" id="ARBA00022643"/>
    </source>
</evidence>
<keyword evidence="2" id="KW-0285">Flavoprotein</keyword>
<keyword evidence="3" id="KW-0288">FMN</keyword>
<comment type="similarity">
    <text evidence="4">Belongs to the flavoredoxin family.</text>
</comment>
<dbReference type="Proteomes" id="UP000662074">
    <property type="component" value="Unassembled WGS sequence"/>
</dbReference>
<dbReference type="EMBL" id="BMDO01000007">
    <property type="protein sequence ID" value="GGI51553.1"/>
    <property type="molecule type" value="Genomic_DNA"/>
</dbReference>
<evidence type="ECO:0000313" key="7">
    <source>
        <dbReference type="Proteomes" id="UP000662074"/>
    </source>
</evidence>
<keyword evidence="7" id="KW-1185">Reference proteome</keyword>
<comment type="caution">
    <text evidence="6">The sequence shown here is derived from an EMBL/GenBank/DDBJ whole genome shotgun (WGS) entry which is preliminary data.</text>
</comment>
<sequence>MKEFTSKAIQDMEKRFRTTLINNIPGYKPLQLLGTVSEAGVTNLCLVNSVFHLGANPPLLGLVLRPQREENNTLVNIKQMGVYTLNNVVTDYYKQAHQASATYPSGVSEFEACGFEADYIDGFKAPFVKQSTIKIGLKLREIIDMATNGTTIVVGEIVHILADEQLIGSDGFVDHTQADTVTVVGLDSYYTTQPLERLAYAKPGKNVQIIPTQL</sequence>
<name>A0A917J9Z5_9SPHI</name>
<dbReference type="GO" id="GO:0016646">
    <property type="term" value="F:oxidoreductase activity, acting on the CH-NH group of donors, NAD or NADP as acceptor"/>
    <property type="evidence" value="ECO:0007669"/>
    <property type="project" value="UniProtKB-ARBA"/>
</dbReference>